<organism evidence="2 3">
    <name type="scientific">Streptomyces boluensis</name>
    <dbReference type="NCBI Taxonomy" id="1775135"/>
    <lineage>
        <taxon>Bacteria</taxon>
        <taxon>Bacillati</taxon>
        <taxon>Actinomycetota</taxon>
        <taxon>Actinomycetes</taxon>
        <taxon>Kitasatosporales</taxon>
        <taxon>Streptomycetaceae</taxon>
        <taxon>Streptomyces</taxon>
    </lineage>
</organism>
<reference evidence="2" key="1">
    <citation type="submission" date="2020-01" db="EMBL/GenBank/DDBJ databases">
        <title>Whole-genome analyses of novel actinobacteria.</title>
        <authorList>
            <person name="Sahin N."/>
        </authorList>
    </citation>
    <scope>NUCLEOTIDE SEQUENCE</scope>
    <source>
        <strain evidence="2">YC537</strain>
    </source>
</reference>
<accession>A0A964UVX5</accession>
<proteinExistence type="predicted"/>
<protein>
    <recommendedName>
        <fullName evidence="4">Tetratricopeptide repeat protein</fullName>
    </recommendedName>
</protein>
<evidence type="ECO:0008006" key="4">
    <source>
        <dbReference type="Google" id="ProtNLM"/>
    </source>
</evidence>
<dbReference type="InterPro" id="IPR011990">
    <property type="entry name" value="TPR-like_helical_dom_sf"/>
</dbReference>
<evidence type="ECO:0000313" key="2">
    <source>
        <dbReference type="EMBL" id="NBE56418.1"/>
    </source>
</evidence>
<dbReference type="RefSeq" id="WP_161705073.1">
    <property type="nucleotide sequence ID" value="NZ_JAAAHS010000487.1"/>
</dbReference>
<evidence type="ECO:0000313" key="3">
    <source>
        <dbReference type="Proteomes" id="UP000598297"/>
    </source>
</evidence>
<dbReference type="EMBL" id="JAAAHS010000487">
    <property type="protein sequence ID" value="NBE56418.1"/>
    <property type="molecule type" value="Genomic_DNA"/>
</dbReference>
<feature type="region of interest" description="Disordered" evidence="1">
    <location>
        <begin position="1"/>
        <end position="22"/>
    </location>
</feature>
<keyword evidence="3" id="KW-1185">Reference proteome</keyword>
<evidence type="ECO:0000256" key="1">
    <source>
        <dbReference type="SAM" id="MobiDB-lite"/>
    </source>
</evidence>
<dbReference type="SUPFAM" id="SSF48452">
    <property type="entry name" value="TPR-like"/>
    <property type="match status" value="1"/>
</dbReference>
<name>A0A964UVX5_9ACTN</name>
<sequence>MTVTDDSFPYPRLLPPDPVAPVPDEVARAVERHRSGDPDGARSALRAMADAGRTATAGHAAAALAGIELAEGGPDEPFWGALEQVAAGEDPWLGPLAAALPSMELYSVLESMNPGASPADHPVIRGLAAHLTGDQDGAEEAFEQAAAEAAPGRLEDDLAHVLLGHQLLHRGANREAEEALTRVLAEEDQVFCGYARFLLGHVLVERGELDEAGTVLTQAMSETHPSEHRVEEGLHSWVGVRLGELLAGTYELDCVVEEMENGGMSELYCTRQPFESGAFFTKVSRPALAQIGLHLFPGDLDTVRSELRRLREWSDERYERGRKLCLLLGERLLVDERDEREQALQLLLGELKEGGKG</sequence>
<dbReference type="Gene3D" id="1.25.40.10">
    <property type="entry name" value="Tetratricopeptide repeat domain"/>
    <property type="match status" value="1"/>
</dbReference>
<dbReference type="OrthoDB" id="4167430at2"/>
<gene>
    <name evidence="2" type="ORF">GUY60_34305</name>
</gene>
<dbReference type="AlphaFoldDB" id="A0A964UVX5"/>
<comment type="caution">
    <text evidence="2">The sequence shown here is derived from an EMBL/GenBank/DDBJ whole genome shotgun (WGS) entry which is preliminary data.</text>
</comment>
<feature type="compositionally biased region" description="Pro residues" evidence="1">
    <location>
        <begin position="12"/>
        <end position="21"/>
    </location>
</feature>
<dbReference type="Proteomes" id="UP000598297">
    <property type="component" value="Unassembled WGS sequence"/>
</dbReference>